<organism evidence="12 13">
    <name type="scientific">Aspergillus arachidicola</name>
    <dbReference type="NCBI Taxonomy" id="656916"/>
    <lineage>
        <taxon>Eukaryota</taxon>
        <taxon>Fungi</taxon>
        <taxon>Dikarya</taxon>
        <taxon>Ascomycota</taxon>
        <taxon>Pezizomycotina</taxon>
        <taxon>Eurotiomycetes</taxon>
        <taxon>Eurotiomycetidae</taxon>
        <taxon>Eurotiales</taxon>
        <taxon>Aspergillaceae</taxon>
        <taxon>Aspergillus</taxon>
        <taxon>Aspergillus subgen. Circumdati</taxon>
    </lineage>
</organism>
<evidence type="ECO:0000259" key="10">
    <source>
        <dbReference type="Pfam" id="PF04108"/>
    </source>
</evidence>
<feature type="domain" description="Autophagy protein ATG17-like" evidence="10">
    <location>
        <begin position="96"/>
        <end position="443"/>
    </location>
</feature>
<dbReference type="GO" id="GO:1990316">
    <property type="term" value="C:Atg1/ULK1 kinase complex"/>
    <property type="evidence" value="ECO:0007669"/>
    <property type="project" value="TreeGrafter"/>
</dbReference>
<name>A0A2G7FKZ2_9EURO</name>
<comment type="similarity">
    <text evidence="1 7">Belongs to the ATG11 family.</text>
</comment>
<evidence type="ECO:0000256" key="5">
    <source>
        <dbReference type="ARBA" id="ARBA00023006"/>
    </source>
</evidence>
<comment type="subunit">
    <text evidence="7">Homodimer.</text>
</comment>
<feature type="compositionally biased region" description="Polar residues" evidence="9">
    <location>
        <begin position="1243"/>
        <end position="1276"/>
    </location>
</feature>
<dbReference type="STRING" id="656916.A0A2G7FKZ2"/>
<feature type="region of interest" description="Disordered" evidence="9">
    <location>
        <begin position="1162"/>
        <end position="1186"/>
    </location>
</feature>
<dbReference type="EMBL" id="NEXV01000570">
    <property type="protein sequence ID" value="PIG81199.1"/>
    <property type="molecule type" value="Genomic_DNA"/>
</dbReference>
<feature type="region of interest" description="Disordered" evidence="9">
    <location>
        <begin position="1225"/>
        <end position="1352"/>
    </location>
</feature>
<dbReference type="GO" id="GO:0015031">
    <property type="term" value="P:protein transport"/>
    <property type="evidence" value="ECO:0007669"/>
    <property type="project" value="UniProtKB-KW"/>
</dbReference>
<dbReference type="Pfam" id="PF10377">
    <property type="entry name" value="ATG11"/>
    <property type="match status" value="1"/>
</dbReference>
<comment type="subcellular location">
    <subcellularLocation>
        <location evidence="7">Preautophagosomal structure membrane</location>
        <topology evidence="7">Peripheral membrane protein</topology>
    </subcellularLocation>
    <subcellularLocation>
        <location evidence="7">Vacuole membrane</location>
        <topology evidence="7">Peripheral membrane protein</topology>
    </subcellularLocation>
    <text evidence="7">During pexophagy, accumulates in the vacuolar membrane region, where the peroxisomes contact the vacuole.</text>
</comment>
<feature type="domain" description="Autophagy-related protein 11 C-terminal" evidence="11">
    <location>
        <begin position="1057"/>
        <end position="1202"/>
    </location>
</feature>
<feature type="coiled-coil region" evidence="8">
    <location>
        <begin position="676"/>
        <end position="780"/>
    </location>
</feature>
<comment type="caution">
    <text evidence="12">The sequence shown here is derived from an EMBL/GenBank/DDBJ whole genome shotgun (WGS) entry which is preliminary data.</text>
</comment>
<evidence type="ECO:0000256" key="6">
    <source>
        <dbReference type="ARBA" id="ARBA00023054"/>
    </source>
</evidence>
<feature type="compositionally biased region" description="Polar residues" evidence="9">
    <location>
        <begin position="1336"/>
        <end position="1345"/>
    </location>
</feature>
<proteinExistence type="inferred from homology"/>
<dbReference type="GO" id="GO:0000045">
    <property type="term" value="P:autophagosome assembly"/>
    <property type="evidence" value="ECO:0007669"/>
    <property type="project" value="UniProtKB-UniRule"/>
</dbReference>
<dbReference type="GO" id="GO:0034727">
    <property type="term" value="P:piecemeal microautophagy of the nucleus"/>
    <property type="evidence" value="ECO:0007669"/>
    <property type="project" value="TreeGrafter"/>
</dbReference>
<dbReference type="Gene3D" id="1.20.5.170">
    <property type="match status" value="1"/>
</dbReference>
<dbReference type="Proteomes" id="UP000231358">
    <property type="component" value="Unassembled WGS sequence"/>
</dbReference>
<evidence type="ECO:0000313" key="13">
    <source>
        <dbReference type="Proteomes" id="UP000231358"/>
    </source>
</evidence>
<evidence type="ECO:0000256" key="1">
    <source>
        <dbReference type="ARBA" id="ARBA00009729"/>
    </source>
</evidence>
<dbReference type="PANTHER" id="PTHR13222">
    <property type="entry name" value="RB1-INDUCIBLE COILED-COIL"/>
    <property type="match status" value="1"/>
</dbReference>
<dbReference type="InterPro" id="IPR019460">
    <property type="entry name" value="Atg11_C"/>
</dbReference>
<feature type="region of interest" description="Disordered" evidence="9">
    <location>
        <begin position="635"/>
        <end position="656"/>
    </location>
</feature>
<dbReference type="GO" id="GO:0060090">
    <property type="term" value="F:molecular adaptor activity"/>
    <property type="evidence" value="ECO:0007669"/>
    <property type="project" value="TreeGrafter"/>
</dbReference>
<feature type="coiled-coil region" evidence="8">
    <location>
        <begin position="820"/>
        <end position="938"/>
    </location>
</feature>
<gene>
    <name evidence="12" type="ORF">AARAC_005297</name>
</gene>
<dbReference type="GO" id="GO:0034045">
    <property type="term" value="C:phagophore assembly site membrane"/>
    <property type="evidence" value="ECO:0007669"/>
    <property type="project" value="UniProtKB-SubCell"/>
</dbReference>
<feature type="compositionally biased region" description="Polar residues" evidence="9">
    <location>
        <begin position="1315"/>
        <end position="1327"/>
    </location>
</feature>
<dbReference type="PANTHER" id="PTHR13222:SF1">
    <property type="entry name" value="RB1-INDUCIBLE COILED-COIL PROTEIN 1"/>
    <property type="match status" value="1"/>
</dbReference>
<comment type="function">
    <text evidence="7">Involved in cytoplasm to vacuole transport (Cvt), pexophagy, mitophagy and nucleophagy. Recruits mitochondria for their selective degradation via autophagy (mitophagy) during starvation. Works as scaffold proteins that recruit ATG proteins to the pre-autophagosome (PAS), the site of vesicle/autophagosome formation. Required for the Cvt vesicles completion.</text>
</comment>
<evidence type="ECO:0000256" key="4">
    <source>
        <dbReference type="ARBA" id="ARBA00022927"/>
    </source>
</evidence>
<dbReference type="GO" id="GO:0000422">
    <property type="term" value="P:autophagy of mitochondrion"/>
    <property type="evidence" value="ECO:0007669"/>
    <property type="project" value="TreeGrafter"/>
</dbReference>
<keyword evidence="5 7" id="KW-0072">Autophagy</keyword>
<accession>A0A2G7FKZ2</accession>
<evidence type="ECO:0000313" key="12">
    <source>
        <dbReference type="EMBL" id="PIG81199.1"/>
    </source>
</evidence>
<feature type="compositionally biased region" description="Low complexity" evidence="9">
    <location>
        <begin position="595"/>
        <end position="609"/>
    </location>
</feature>
<feature type="coiled-coil region" evidence="8">
    <location>
        <begin position="528"/>
        <end position="562"/>
    </location>
</feature>
<evidence type="ECO:0000256" key="9">
    <source>
        <dbReference type="SAM" id="MobiDB-lite"/>
    </source>
</evidence>
<keyword evidence="6 8" id="KW-0175">Coiled coil</keyword>
<dbReference type="GO" id="GO:0061709">
    <property type="term" value="P:reticulophagy"/>
    <property type="evidence" value="ECO:0007669"/>
    <property type="project" value="TreeGrafter"/>
</dbReference>
<feature type="region of interest" description="Disordered" evidence="9">
    <location>
        <begin position="568"/>
        <end position="613"/>
    </location>
</feature>
<evidence type="ECO:0000256" key="7">
    <source>
        <dbReference type="RuleBase" id="RU367075"/>
    </source>
</evidence>
<reference evidence="12 13" key="1">
    <citation type="submission" date="2017-05" db="EMBL/GenBank/DDBJ databases">
        <title>Genome sequence for an aflatoxigenic pathogen of Argentinian peanut, Aspergillus arachidicola.</title>
        <authorList>
            <person name="Moore G."/>
            <person name="Beltz S.B."/>
            <person name="Mack B.M."/>
        </authorList>
    </citation>
    <scope>NUCLEOTIDE SEQUENCE [LARGE SCALE GENOMIC DNA]</scope>
    <source>
        <strain evidence="12 13">CBS 117610</strain>
    </source>
</reference>
<dbReference type="InterPro" id="IPR045326">
    <property type="entry name" value="ATG17-like_dom"/>
</dbReference>
<keyword evidence="4 7" id="KW-0653">Protein transport</keyword>
<keyword evidence="7" id="KW-0926">Vacuole</keyword>
<dbReference type="GO" id="GO:0019901">
    <property type="term" value="F:protein kinase binding"/>
    <property type="evidence" value="ECO:0007669"/>
    <property type="project" value="TreeGrafter"/>
</dbReference>
<keyword evidence="7" id="KW-0472">Membrane</keyword>
<dbReference type="Pfam" id="PF04108">
    <property type="entry name" value="ATG17_like"/>
    <property type="match status" value="1"/>
</dbReference>
<protein>
    <recommendedName>
        <fullName evidence="2 7">Autophagy-related protein 11</fullName>
    </recommendedName>
</protein>
<keyword evidence="3 7" id="KW-0813">Transport</keyword>
<dbReference type="GO" id="GO:1903599">
    <property type="term" value="P:positive regulation of autophagy of mitochondrion"/>
    <property type="evidence" value="ECO:0007669"/>
    <property type="project" value="UniProtKB-UniRule"/>
</dbReference>
<evidence type="ECO:0000256" key="2">
    <source>
        <dbReference type="ARBA" id="ARBA00013804"/>
    </source>
</evidence>
<evidence type="ECO:0000259" key="11">
    <source>
        <dbReference type="Pfam" id="PF10377"/>
    </source>
</evidence>
<sequence length="1369" mass="154540">MSLHIYIAHTGEHLLADPVSFASPDALRSWISRNTSISSQRQILMTARGKNVKIQTLATEDEIFVYDRRFVNEPNEQDIPTLTSPQPLDLENPPDTLTDQNDLQAWRNLYMARRTWTVALTERCELIHKDIQEHNERTSIINRAINVALENLKTHVGTLEHRFTEAQTWANDLLKEQHVALDGWKRTFATLGNIPARKDFPFIGRPSTPTKSSDNSTGTLRDYLDTDEVHRAGSEAVDVSSRFARQVEDVEKAVGGIAADTQHLVDAAVPAGVDSVDGLLQEVETISRKIQSDYEHVLALPNNQKTLANISRLALSHTKDLLPSLLEVSAEIQTNLEEAARQYNAAVKAAFNHMRQISLIESRLADVQSQINNLNFQSDAFDVLYTVFHMPFVYGSILIESVRRREFSDKMKSDSLTLAEEMSVFQDEEQRRRKKWLKNMGDFVSMSDTTTPGIEVNLRGQEYEWPVVSRKEIEAYIEELKTKPGMASPVQELTQLYKELDAPTRLQRRRAKAFKQGSVFDLSRSSLLLRSDDMVRSLRDEKSKLEEKVKGSESRIRKLEDLLHRQSHMGRPASGNFSLDFPSSPASPHPDTLSRRSSVSSRRMSSNQSSEEKALVQRIVHLEAELAAERETVQKLQKDAHAERQSNTDKIQEVQSTKNDLIGNLEARQREFDDERRFLEGEIKKCRIRAEELEEELDRIMESREHEKQDADERIHQLELELQDAHARAEEEIQKATDLTAYTQTLKDAEESLHTRIEELEKQESERRERERESNHALQAAFMNLSPGGSVPVDTPSIVKAIEVLSEGLSIHAKNAEESSAKAVAESKELGERLSQLESEAEELRKISEMRASELSLVKEELAQEKSRLENVASELDDERSKFIALQSKLASGETGSDALRERVIEEERKLADLSQRLNEVEAQARKAEGEVLVWKERVEAMAETEQHAAGRVETCGTRSQELSKQLFRQVEKVEHMLEQLGFTVVRQNGDIVVQRSSKVTALSSTAESLSQSGVVSVRPDPTLLDWMHADTTQEETDRFMAFMESLYQFDVDIFGDAIVKRVKDIEVLARKWQKEARGYRDKYHRTQSEAHDKIAYRSFKEGDLALFLPTRNQAIRSWAAFNVGAPHYFLREQDVHKLHTRDWLLARITKIEERVVDLSKSMNGANPDRRSIGEASDGTSFDDENPFELSDGLRWYLLDAMEEKPGAPATPGLGKSTVAPAHVDARGSIRLKRTSAGGNVARTLSKSLDSRRNSSNSKKGPATPSQRANDSTTDLARQADADSTTATAGSQPREAAPTSEEGLERTHSALGLGQQRQTGGVRSPLSSRFDYSGAVSPSRSTPSGRQAARYRPWEKLWSVDYRLEGGSR</sequence>
<feature type="compositionally biased region" description="Basic and acidic residues" evidence="9">
    <location>
        <begin position="635"/>
        <end position="652"/>
    </location>
</feature>
<keyword evidence="13" id="KW-1185">Reference proteome</keyword>
<dbReference type="GO" id="GO:0005774">
    <property type="term" value="C:vacuolar membrane"/>
    <property type="evidence" value="ECO:0007669"/>
    <property type="project" value="UniProtKB-SubCell"/>
</dbReference>
<evidence type="ECO:0000256" key="3">
    <source>
        <dbReference type="ARBA" id="ARBA00022448"/>
    </source>
</evidence>
<evidence type="ECO:0000256" key="8">
    <source>
        <dbReference type="SAM" id="Coils"/>
    </source>
</evidence>
<dbReference type="InterPro" id="IPR040040">
    <property type="entry name" value="ATG11"/>
</dbReference>
<dbReference type="GO" id="GO:0034517">
    <property type="term" value="P:ribophagy"/>
    <property type="evidence" value="ECO:0007669"/>
    <property type="project" value="TreeGrafter"/>
</dbReference>